<evidence type="ECO:0000256" key="2">
    <source>
        <dbReference type="ARBA" id="ARBA00006787"/>
    </source>
</evidence>
<dbReference type="GO" id="GO:0003834">
    <property type="term" value="F:beta-carotene 15,15'-dioxygenase activity"/>
    <property type="evidence" value="ECO:0007669"/>
    <property type="project" value="TreeGrafter"/>
</dbReference>
<dbReference type="GO" id="GO:0010436">
    <property type="term" value="F:carotenoid dioxygenase activity"/>
    <property type="evidence" value="ECO:0007669"/>
    <property type="project" value="TreeGrafter"/>
</dbReference>
<dbReference type="Proteomes" id="UP000694700">
    <property type="component" value="Unplaced"/>
</dbReference>
<evidence type="ECO:0000256" key="3">
    <source>
        <dbReference type="ARBA" id="ARBA00022723"/>
    </source>
</evidence>
<evidence type="ECO:0000313" key="6">
    <source>
        <dbReference type="Ensembl" id="ENSCCRP00015020921.1"/>
    </source>
</evidence>
<evidence type="ECO:0000256" key="5">
    <source>
        <dbReference type="RuleBase" id="RU003799"/>
    </source>
</evidence>
<comment type="cofactor">
    <cofactor evidence="1">
        <name>Fe(2+)</name>
        <dbReference type="ChEBI" id="CHEBI:29033"/>
    </cofactor>
</comment>
<dbReference type="InterPro" id="IPR004294">
    <property type="entry name" value="Carotenoid_Oase"/>
</dbReference>
<organism evidence="6 7">
    <name type="scientific">Cyprinus carpio</name>
    <name type="common">Common carp</name>
    <dbReference type="NCBI Taxonomy" id="7962"/>
    <lineage>
        <taxon>Eukaryota</taxon>
        <taxon>Metazoa</taxon>
        <taxon>Chordata</taxon>
        <taxon>Craniata</taxon>
        <taxon>Vertebrata</taxon>
        <taxon>Euteleostomi</taxon>
        <taxon>Actinopterygii</taxon>
        <taxon>Neopterygii</taxon>
        <taxon>Teleostei</taxon>
        <taxon>Ostariophysi</taxon>
        <taxon>Cypriniformes</taxon>
        <taxon>Cyprinidae</taxon>
        <taxon>Cyprininae</taxon>
        <taxon>Cyprinus</taxon>
    </lineage>
</organism>
<comment type="similarity">
    <text evidence="2 5">Belongs to the carotenoid oxygenase family.</text>
</comment>
<evidence type="ECO:0000256" key="1">
    <source>
        <dbReference type="ARBA" id="ARBA00001954"/>
    </source>
</evidence>
<dbReference type="GO" id="GO:0042574">
    <property type="term" value="P:retinal metabolic process"/>
    <property type="evidence" value="ECO:0007669"/>
    <property type="project" value="TreeGrafter"/>
</dbReference>
<dbReference type="Ensembl" id="ENSCCRT00015021689.1">
    <property type="protein sequence ID" value="ENSCCRP00015020921.1"/>
    <property type="gene ID" value="ENSCCRG00015009066.1"/>
</dbReference>
<dbReference type="AlphaFoldDB" id="A0A8C1TF74"/>
<dbReference type="PANTHER" id="PTHR10543">
    <property type="entry name" value="BETA-CAROTENE DIOXYGENASE"/>
    <property type="match status" value="1"/>
</dbReference>
<dbReference type="Pfam" id="PF03055">
    <property type="entry name" value="RPE65"/>
    <property type="match status" value="1"/>
</dbReference>
<dbReference type="PANTHER" id="PTHR10543:SF110">
    <property type="entry name" value="BETA-CAROTENE 15,15'-MONOOXYGENASE 1"/>
    <property type="match status" value="1"/>
</dbReference>
<keyword evidence="4" id="KW-0408">Iron</keyword>
<sequence length="118" mass="13329">ISCLKIYTNPALFTCIFSVSRCVYSLSLKIGGLIPEWLQGTLIRNGPGLFSLGETRYNHWFDGMALLHSFTIKKGEVTYRSKYLQGDTYNSNMQANRIVVSEMGTMAYPDPCKNIFSK</sequence>
<dbReference type="GO" id="GO:0046872">
    <property type="term" value="F:metal ion binding"/>
    <property type="evidence" value="ECO:0007669"/>
    <property type="project" value="UniProtKB-KW"/>
</dbReference>
<protein>
    <submittedName>
        <fullName evidence="6">Uncharacterized protein</fullName>
    </submittedName>
</protein>
<evidence type="ECO:0000256" key="4">
    <source>
        <dbReference type="ARBA" id="ARBA00023004"/>
    </source>
</evidence>
<reference evidence="6" key="1">
    <citation type="submission" date="2025-08" db="UniProtKB">
        <authorList>
            <consortium name="Ensembl"/>
        </authorList>
    </citation>
    <scope>IDENTIFICATION</scope>
</reference>
<name>A0A8C1TF74_CYPCA</name>
<accession>A0A8C1TF74</accession>
<proteinExistence type="inferred from homology"/>
<dbReference type="GO" id="GO:0016121">
    <property type="term" value="P:carotene catabolic process"/>
    <property type="evidence" value="ECO:0007669"/>
    <property type="project" value="TreeGrafter"/>
</dbReference>
<keyword evidence="3" id="KW-0479">Metal-binding</keyword>
<evidence type="ECO:0000313" key="7">
    <source>
        <dbReference type="Proteomes" id="UP000694700"/>
    </source>
</evidence>